<dbReference type="PANTHER" id="PTHR31025">
    <property type="entry name" value="SI:CH211-196P9.1-RELATED"/>
    <property type="match status" value="1"/>
</dbReference>
<evidence type="ECO:0000256" key="1">
    <source>
        <dbReference type="ARBA" id="ARBA00022703"/>
    </source>
</evidence>
<dbReference type="Proteomes" id="UP001154078">
    <property type="component" value="Chromosome 8"/>
</dbReference>
<accession>A0A9P0BHE2</accession>
<dbReference type="Pfam" id="PF02017">
    <property type="entry name" value="CIDE-N"/>
    <property type="match status" value="1"/>
</dbReference>
<keyword evidence="1" id="KW-0053">Apoptosis</keyword>
<keyword evidence="4" id="KW-1185">Reference proteome</keyword>
<dbReference type="Gene3D" id="3.10.20.10">
    <property type="match status" value="1"/>
</dbReference>
<reference evidence="3" key="1">
    <citation type="submission" date="2021-12" db="EMBL/GenBank/DDBJ databases">
        <authorList>
            <person name="King R."/>
        </authorList>
    </citation>
    <scope>NUCLEOTIDE SEQUENCE</scope>
</reference>
<dbReference type="PANTHER" id="PTHR31025:SF22">
    <property type="entry name" value="IP13529P"/>
    <property type="match status" value="1"/>
</dbReference>
<dbReference type="InterPro" id="IPR003508">
    <property type="entry name" value="CIDE-N_dom"/>
</dbReference>
<proteinExistence type="predicted"/>
<dbReference type="AlphaFoldDB" id="A0A9P0BHE2"/>
<dbReference type="EMBL" id="OV121139">
    <property type="protein sequence ID" value="CAH0563177.1"/>
    <property type="molecule type" value="Genomic_DNA"/>
</dbReference>
<evidence type="ECO:0000259" key="2">
    <source>
        <dbReference type="Pfam" id="PF02017"/>
    </source>
</evidence>
<evidence type="ECO:0000313" key="4">
    <source>
        <dbReference type="Proteomes" id="UP001154078"/>
    </source>
</evidence>
<feature type="domain" description="CIDE-N" evidence="2">
    <location>
        <begin position="27"/>
        <end position="78"/>
    </location>
</feature>
<dbReference type="GO" id="GO:0006915">
    <property type="term" value="P:apoptotic process"/>
    <property type="evidence" value="ECO:0007669"/>
    <property type="project" value="UniProtKB-KW"/>
</dbReference>
<protein>
    <recommendedName>
        <fullName evidence="2">CIDE-N domain-containing protein</fullName>
    </recommendedName>
</protein>
<dbReference type="OrthoDB" id="8806090at2759"/>
<evidence type="ECO:0000313" key="3">
    <source>
        <dbReference type="EMBL" id="CAH0563177.1"/>
    </source>
</evidence>
<organism evidence="3 4">
    <name type="scientific">Brassicogethes aeneus</name>
    <name type="common">Rape pollen beetle</name>
    <name type="synonym">Meligethes aeneus</name>
    <dbReference type="NCBI Taxonomy" id="1431903"/>
    <lineage>
        <taxon>Eukaryota</taxon>
        <taxon>Metazoa</taxon>
        <taxon>Ecdysozoa</taxon>
        <taxon>Arthropoda</taxon>
        <taxon>Hexapoda</taxon>
        <taxon>Insecta</taxon>
        <taxon>Pterygota</taxon>
        <taxon>Neoptera</taxon>
        <taxon>Endopterygota</taxon>
        <taxon>Coleoptera</taxon>
        <taxon>Polyphaga</taxon>
        <taxon>Cucujiformia</taxon>
        <taxon>Nitidulidae</taxon>
        <taxon>Meligethinae</taxon>
        <taxon>Brassicogethes</taxon>
    </lineage>
</organism>
<sequence>MAALTFFKIWSLRGNKGVIYLTQAENMLLNLIVKASEKFNINGAKLVLQKDGTDIDDDIILEHFKDEVLLLLKTGQFWDGGLDGILTLNDNRSTTTSTSTASTASVTLVNDYEDTDSIIEVPAKAPLGGEVMESSEDSTITLTIDCNSNVLWKLFEVPWEILPKNIYDACDKGKVKDHQAKTFVIQTVVHKMREIKDHIPASAIHIIAQKIIDKFPVMFKDIDEDGIVIGDGSHTLFRKIQDRNNYLNRQKKPKDQESAIKNKKRRVAERAGCTLWSPNIDDEYEPQEMLNCTDPQLKDKINKCLAQQRNFILEDPKVDATKTEWPILLTKEGTFCHFKKLTSSNAKSFMTAITEKYEKFKKLAVLSKYELD</sequence>
<name>A0A9P0BHE2_BRAAE</name>
<dbReference type="SUPFAM" id="SSF54277">
    <property type="entry name" value="CAD &amp; PB1 domains"/>
    <property type="match status" value="1"/>
</dbReference>
<gene>
    <name evidence="3" type="ORF">MELIAE_LOCUS12157</name>
</gene>